<dbReference type="GO" id="GO:0031267">
    <property type="term" value="F:small GTPase binding"/>
    <property type="evidence" value="ECO:0007669"/>
    <property type="project" value="InterPro"/>
</dbReference>
<dbReference type="EMBL" id="MLAK01000866">
    <property type="protein sequence ID" value="OHT02461.1"/>
    <property type="molecule type" value="Genomic_DNA"/>
</dbReference>
<proteinExistence type="predicted"/>
<evidence type="ECO:0008006" key="3">
    <source>
        <dbReference type="Google" id="ProtNLM"/>
    </source>
</evidence>
<dbReference type="InterPro" id="IPR008081">
    <property type="entry name" value="Cytoplasmic_FMR1-int"/>
</dbReference>
<gene>
    <name evidence="1" type="ORF">TRFO_30406</name>
</gene>
<dbReference type="GO" id="GO:0030833">
    <property type="term" value="P:regulation of actin filament polymerization"/>
    <property type="evidence" value="ECO:0007669"/>
    <property type="project" value="InterPro"/>
</dbReference>
<dbReference type="VEuPathDB" id="TrichDB:TRFO_30406"/>
<dbReference type="GeneID" id="94842040"/>
<dbReference type="RefSeq" id="XP_068355597.1">
    <property type="nucleotide sequence ID" value="XM_068507336.1"/>
</dbReference>
<dbReference type="OrthoDB" id="10265867at2759"/>
<comment type="caution">
    <text evidence="1">The sequence shown here is derived from an EMBL/GenBank/DDBJ whole genome shotgun (WGS) entry which is preliminary data.</text>
</comment>
<organism evidence="1 2">
    <name type="scientific">Tritrichomonas foetus</name>
    <dbReference type="NCBI Taxonomy" id="1144522"/>
    <lineage>
        <taxon>Eukaryota</taxon>
        <taxon>Metamonada</taxon>
        <taxon>Parabasalia</taxon>
        <taxon>Tritrichomonadida</taxon>
        <taxon>Tritrichomonadidae</taxon>
        <taxon>Tritrichomonas</taxon>
    </lineage>
</organism>
<name>A0A1J4JYW8_9EUKA</name>
<evidence type="ECO:0000313" key="2">
    <source>
        <dbReference type="Proteomes" id="UP000179807"/>
    </source>
</evidence>
<dbReference type="PANTHER" id="PTHR12195">
    <property type="entry name" value="CYTOPLASMIC FMR1-INTERACTING PROTEIN-RELATED"/>
    <property type="match status" value="1"/>
</dbReference>
<dbReference type="AlphaFoldDB" id="A0A1J4JYW8"/>
<protein>
    <recommendedName>
        <fullName evidence="3">CYRIA/CYRIB Rac1 binding domain-containing protein</fullName>
    </recommendedName>
</protein>
<keyword evidence="2" id="KW-1185">Reference proteome</keyword>
<dbReference type="Proteomes" id="UP000179807">
    <property type="component" value="Unassembled WGS sequence"/>
</dbReference>
<reference evidence="1" key="1">
    <citation type="submission" date="2016-10" db="EMBL/GenBank/DDBJ databases">
        <authorList>
            <person name="Benchimol M."/>
            <person name="Almeida L.G."/>
            <person name="Vasconcelos A.T."/>
            <person name="Perreira-Neves A."/>
            <person name="Rosa I.A."/>
            <person name="Tasca T."/>
            <person name="Bogo M.R."/>
            <person name="de Souza W."/>
        </authorList>
    </citation>
    <scope>NUCLEOTIDE SEQUENCE [LARGE SCALE GENOMIC DNA]</scope>
    <source>
        <strain evidence="1">K</strain>
    </source>
</reference>
<sequence length="1194" mass="136920">MTDAVQVPPQEIIEEWNKISDLPIVETVPRSVPLSVFVKYPTDGYLSHVFSGRSKITASETEKFSELVESSIQMIEKSLTEFYTSRCVSKPLFSYIESLKTDQNKETPAEFQKPEAVEAARKLLMPIIRMFRGEKEMCISCSFQIKIFFTDESFWKQGKYNDVFLDRICLLFYRITALEQLIPSKKSVINDLTQLSKLANNPKLKQDVGQIQLFIMNVRSISGMIMHDLESVSPELSIAIFDAMFQHIKKNLEKTTFLNPEMQFAYITSLVFFIQFYENQRLHELKTVGKKSKPKMKELSSSVRDFVSIVMKAYPITPLFFELAEETAMNLPTEFKNHRPSNSSPTLERLSIEHQLKSLRYNFTELSHVISIVANDETKKEEKGPIICSMLQRIIHQMCVALNDIRVLLAFNQAHPPKCDDEKMSLYERSMRLGLQSHLDIILLMLHSCRSTKELIQSNLPILQECIAQSIQRHIQFFVKEKLKEILAHNPGSKKILGPIIELLRVVAGYFTEEEYKFDDKKEKRKFPGKNEKLISSPNLDILALLRNQLQAMTNPESPFVNKTGGVFSSVLLSSADAKEMSTFVAQSRYYIDLICLSDTIDIACDQSNLYFKETYLSIYDVSFFPVTISLPVILSEHALENYKKPELTGVIFYPLSIYDDAASKALRLLKSKYLYDEIKAEAEICLISITTKISDSIFWPIRTFASLRSMKQDYLKQLTDQMRTPIYENVTALRMGVILEQNQLFVLGCYIDTKSLLAERLHKIFNEQIQIIVSNLIKNGVLAAIAVSKLIDMLRSTHQMFIQFGLPLMPFDDILSHAMCTDTPNSLQSMVLSHAVKNLKKHIRQFYLRTHPLVLIPRYVPHLDISGQSAYVALMSMYLDRTMQLLSVESFRCLFWLMEDGSIAIMQGNVVESIEKVFDQFTVVYSAIKNKFKRIKFSTALSCNQMYDRYEGAYSFFSEDRDLHDLIRLMGEIGNVLALAEMMDSAYLMKRETSLQNRCFIFGQNPKQEGPPENPEFYQMFDNEFQSSRKMFDYGECLPSSKELVSPFLYNALARITAKVRSSDLFMETSSNLLDGSSLTGFVSVWSIVEFLMCMIEKNNTEDDPAKSTLQLYGESPFLTASAVIDASRQKSLYNAFNISNKITESMKTNVAVNEKSGIYKFKEVHDFIASTMQCYLSNYEPAICLMLETPSQ</sequence>
<accession>A0A1J4JYW8</accession>
<dbReference type="Pfam" id="PF05994">
    <property type="entry name" value="FragX_IP"/>
    <property type="match status" value="1"/>
</dbReference>
<evidence type="ECO:0000313" key="1">
    <source>
        <dbReference type="EMBL" id="OHT02461.1"/>
    </source>
</evidence>